<dbReference type="Proteomes" id="UP001501578">
    <property type="component" value="Unassembled WGS sequence"/>
</dbReference>
<reference evidence="2 3" key="1">
    <citation type="journal article" date="2019" name="Int. J. Syst. Evol. Microbiol.">
        <title>The Global Catalogue of Microorganisms (GCM) 10K type strain sequencing project: providing services to taxonomists for standard genome sequencing and annotation.</title>
        <authorList>
            <consortium name="The Broad Institute Genomics Platform"/>
            <consortium name="The Broad Institute Genome Sequencing Center for Infectious Disease"/>
            <person name="Wu L."/>
            <person name="Ma J."/>
        </authorList>
    </citation>
    <scope>NUCLEOTIDE SEQUENCE [LARGE SCALE GENOMIC DNA]</scope>
    <source>
        <strain evidence="2 3">JCM 11136</strain>
    </source>
</reference>
<proteinExistence type="predicted"/>
<protein>
    <submittedName>
        <fullName evidence="2">Uncharacterized protein</fullName>
    </submittedName>
</protein>
<name>A0ABN1QI24_9ACTN</name>
<keyword evidence="3" id="KW-1185">Reference proteome</keyword>
<evidence type="ECO:0000313" key="2">
    <source>
        <dbReference type="EMBL" id="GAA0942861.1"/>
    </source>
</evidence>
<sequence>MAPRFTEAESTAYPQLKTNVPAVANALTGVPGERVSVHLGTGGGGRRAQSRPWDPVP</sequence>
<organism evidence="2 3">
    <name type="scientific">Nonomuraea longicatena</name>
    <dbReference type="NCBI Taxonomy" id="83682"/>
    <lineage>
        <taxon>Bacteria</taxon>
        <taxon>Bacillati</taxon>
        <taxon>Actinomycetota</taxon>
        <taxon>Actinomycetes</taxon>
        <taxon>Streptosporangiales</taxon>
        <taxon>Streptosporangiaceae</taxon>
        <taxon>Nonomuraea</taxon>
    </lineage>
</organism>
<accession>A0ABN1QI24</accession>
<comment type="caution">
    <text evidence="2">The sequence shown here is derived from an EMBL/GenBank/DDBJ whole genome shotgun (WGS) entry which is preliminary data.</text>
</comment>
<evidence type="ECO:0000256" key="1">
    <source>
        <dbReference type="SAM" id="MobiDB-lite"/>
    </source>
</evidence>
<dbReference type="EMBL" id="BAAAHQ010000035">
    <property type="protein sequence ID" value="GAA0942861.1"/>
    <property type="molecule type" value="Genomic_DNA"/>
</dbReference>
<evidence type="ECO:0000313" key="3">
    <source>
        <dbReference type="Proteomes" id="UP001501578"/>
    </source>
</evidence>
<feature type="region of interest" description="Disordered" evidence="1">
    <location>
        <begin position="34"/>
        <end position="57"/>
    </location>
</feature>
<gene>
    <name evidence="2" type="ORF">GCM10009560_55800</name>
</gene>